<proteinExistence type="predicted"/>
<evidence type="ECO:0000256" key="1">
    <source>
        <dbReference type="SAM" id="MobiDB-lite"/>
    </source>
</evidence>
<protein>
    <submittedName>
        <fullName evidence="2">Uncharacterized protein</fullName>
    </submittedName>
</protein>
<feature type="compositionally biased region" description="Polar residues" evidence="1">
    <location>
        <begin position="23"/>
        <end position="33"/>
    </location>
</feature>
<feature type="non-terminal residue" evidence="2">
    <location>
        <position position="64"/>
    </location>
</feature>
<evidence type="ECO:0000313" key="3">
    <source>
        <dbReference type="Proteomes" id="UP000824469"/>
    </source>
</evidence>
<organism evidence="2 3">
    <name type="scientific">Taxus chinensis</name>
    <name type="common">Chinese yew</name>
    <name type="synonym">Taxus wallichiana var. chinensis</name>
    <dbReference type="NCBI Taxonomy" id="29808"/>
    <lineage>
        <taxon>Eukaryota</taxon>
        <taxon>Viridiplantae</taxon>
        <taxon>Streptophyta</taxon>
        <taxon>Embryophyta</taxon>
        <taxon>Tracheophyta</taxon>
        <taxon>Spermatophyta</taxon>
        <taxon>Pinopsida</taxon>
        <taxon>Pinidae</taxon>
        <taxon>Conifers II</taxon>
        <taxon>Cupressales</taxon>
        <taxon>Taxaceae</taxon>
        <taxon>Taxus</taxon>
    </lineage>
</organism>
<feature type="compositionally biased region" description="Acidic residues" evidence="1">
    <location>
        <begin position="53"/>
        <end position="64"/>
    </location>
</feature>
<evidence type="ECO:0000313" key="2">
    <source>
        <dbReference type="EMBL" id="KAH9302208.1"/>
    </source>
</evidence>
<feature type="region of interest" description="Disordered" evidence="1">
    <location>
        <begin position="1"/>
        <end position="64"/>
    </location>
</feature>
<name>A0AA38CSP5_TAXCH</name>
<dbReference type="Proteomes" id="UP000824469">
    <property type="component" value="Unassembled WGS sequence"/>
</dbReference>
<feature type="compositionally biased region" description="Basic and acidic residues" evidence="1">
    <location>
        <begin position="39"/>
        <end position="52"/>
    </location>
</feature>
<dbReference type="EMBL" id="JAHRHJ020000009">
    <property type="protein sequence ID" value="KAH9302208.1"/>
    <property type="molecule type" value="Genomic_DNA"/>
</dbReference>
<comment type="caution">
    <text evidence="2">The sequence shown here is derived from an EMBL/GenBank/DDBJ whole genome shotgun (WGS) entry which is preliminary data.</text>
</comment>
<keyword evidence="3" id="KW-1185">Reference proteome</keyword>
<reference evidence="2 3" key="1">
    <citation type="journal article" date="2021" name="Nat. Plants">
        <title>The Taxus genome provides insights into paclitaxel biosynthesis.</title>
        <authorList>
            <person name="Xiong X."/>
            <person name="Gou J."/>
            <person name="Liao Q."/>
            <person name="Li Y."/>
            <person name="Zhou Q."/>
            <person name="Bi G."/>
            <person name="Li C."/>
            <person name="Du R."/>
            <person name="Wang X."/>
            <person name="Sun T."/>
            <person name="Guo L."/>
            <person name="Liang H."/>
            <person name="Lu P."/>
            <person name="Wu Y."/>
            <person name="Zhang Z."/>
            <person name="Ro D.K."/>
            <person name="Shang Y."/>
            <person name="Huang S."/>
            <person name="Yan J."/>
        </authorList>
    </citation>
    <scope>NUCLEOTIDE SEQUENCE [LARGE SCALE GENOMIC DNA]</scope>
    <source>
        <strain evidence="2">Ta-2019</strain>
    </source>
</reference>
<dbReference type="AlphaFoldDB" id="A0AA38CSP5"/>
<sequence>MGWMGLDQDDEPLVAPSRDMAGNSRTRATTSANIVVADVPKDLDGFESKNGDDINENEPEDPIL</sequence>
<accession>A0AA38CSP5</accession>
<gene>
    <name evidence="2" type="ORF">KI387_013791</name>
</gene>